<evidence type="ECO:0000313" key="2">
    <source>
        <dbReference type="Proteomes" id="UP000299102"/>
    </source>
</evidence>
<sequence length="137" mass="15450">MIEFILNGCIRIQAGSPARNNHRAIFPRRRAISEKQTNARRPRSRIRSRARYLTLTKTINHSGFKFIEAIRGLIGKFGETAPGGRLTNLAAKLDPEAVDCTRRDAFVRRRAPPVDFVLELKSIITPIPGDKSIRTKS</sequence>
<dbReference type="EMBL" id="BGZK01000551">
    <property type="protein sequence ID" value="GBP49707.1"/>
    <property type="molecule type" value="Genomic_DNA"/>
</dbReference>
<proteinExistence type="predicted"/>
<dbReference type="Proteomes" id="UP000299102">
    <property type="component" value="Unassembled WGS sequence"/>
</dbReference>
<dbReference type="AlphaFoldDB" id="A0A4C1WHV4"/>
<comment type="caution">
    <text evidence="1">The sequence shown here is derived from an EMBL/GenBank/DDBJ whole genome shotgun (WGS) entry which is preliminary data.</text>
</comment>
<protein>
    <submittedName>
        <fullName evidence="1">Uncharacterized protein</fullName>
    </submittedName>
</protein>
<name>A0A4C1WHV4_EUMVA</name>
<accession>A0A4C1WHV4</accession>
<organism evidence="1 2">
    <name type="scientific">Eumeta variegata</name>
    <name type="common">Bagworm moth</name>
    <name type="synonym">Eumeta japonica</name>
    <dbReference type="NCBI Taxonomy" id="151549"/>
    <lineage>
        <taxon>Eukaryota</taxon>
        <taxon>Metazoa</taxon>
        <taxon>Ecdysozoa</taxon>
        <taxon>Arthropoda</taxon>
        <taxon>Hexapoda</taxon>
        <taxon>Insecta</taxon>
        <taxon>Pterygota</taxon>
        <taxon>Neoptera</taxon>
        <taxon>Endopterygota</taxon>
        <taxon>Lepidoptera</taxon>
        <taxon>Glossata</taxon>
        <taxon>Ditrysia</taxon>
        <taxon>Tineoidea</taxon>
        <taxon>Psychidae</taxon>
        <taxon>Oiketicinae</taxon>
        <taxon>Eumeta</taxon>
    </lineage>
</organism>
<reference evidence="1 2" key="1">
    <citation type="journal article" date="2019" name="Commun. Biol.">
        <title>The bagworm genome reveals a unique fibroin gene that provides high tensile strength.</title>
        <authorList>
            <person name="Kono N."/>
            <person name="Nakamura H."/>
            <person name="Ohtoshi R."/>
            <person name="Tomita M."/>
            <person name="Numata K."/>
            <person name="Arakawa K."/>
        </authorList>
    </citation>
    <scope>NUCLEOTIDE SEQUENCE [LARGE SCALE GENOMIC DNA]</scope>
</reference>
<keyword evidence="2" id="KW-1185">Reference proteome</keyword>
<gene>
    <name evidence="1" type="ORF">EVAR_33461_1</name>
</gene>
<evidence type="ECO:0000313" key="1">
    <source>
        <dbReference type="EMBL" id="GBP49707.1"/>
    </source>
</evidence>